<evidence type="ECO:0000256" key="2">
    <source>
        <dbReference type="ARBA" id="ARBA00022801"/>
    </source>
</evidence>
<protein>
    <submittedName>
        <fullName evidence="4">Putative amidohydrolase</fullName>
    </submittedName>
</protein>
<dbReference type="AlphaFoldDB" id="A0A3N1CYA6"/>
<evidence type="ECO:0000256" key="1">
    <source>
        <dbReference type="ARBA" id="ARBA00010613"/>
    </source>
</evidence>
<dbReference type="SUPFAM" id="SSF56317">
    <property type="entry name" value="Carbon-nitrogen hydrolase"/>
    <property type="match status" value="1"/>
</dbReference>
<comment type="caution">
    <text evidence="4">The sequence shown here is derived from an EMBL/GenBank/DDBJ whole genome shotgun (WGS) entry which is preliminary data.</text>
</comment>
<dbReference type="Pfam" id="PF00795">
    <property type="entry name" value="CN_hydrolase"/>
    <property type="match status" value="1"/>
</dbReference>
<dbReference type="PANTHER" id="PTHR43674:SF2">
    <property type="entry name" value="BETA-UREIDOPROPIONASE"/>
    <property type="match status" value="1"/>
</dbReference>
<feature type="domain" description="CN hydrolase" evidence="3">
    <location>
        <begin position="2"/>
        <end position="243"/>
    </location>
</feature>
<evidence type="ECO:0000313" key="5">
    <source>
        <dbReference type="Proteomes" id="UP000272400"/>
    </source>
</evidence>
<name>A0A3N1CYA6_9ACTN</name>
<accession>A0A3N1CYA6</accession>
<keyword evidence="5" id="KW-1185">Reference proteome</keyword>
<proteinExistence type="inferred from homology"/>
<dbReference type="OrthoDB" id="9811121at2"/>
<dbReference type="Gene3D" id="3.60.110.10">
    <property type="entry name" value="Carbon-nitrogen hydrolase"/>
    <property type="match status" value="1"/>
</dbReference>
<dbReference type="PROSITE" id="PS01227">
    <property type="entry name" value="UPF0012"/>
    <property type="match status" value="1"/>
</dbReference>
<organism evidence="4 5">
    <name type="scientific">Actinocorallia herbida</name>
    <dbReference type="NCBI Taxonomy" id="58109"/>
    <lineage>
        <taxon>Bacteria</taxon>
        <taxon>Bacillati</taxon>
        <taxon>Actinomycetota</taxon>
        <taxon>Actinomycetes</taxon>
        <taxon>Streptosporangiales</taxon>
        <taxon>Thermomonosporaceae</taxon>
        <taxon>Actinocorallia</taxon>
    </lineage>
</organism>
<dbReference type="GO" id="GO:0050126">
    <property type="term" value="F:N-carbamoylputrescine amidase activity"/>
    <property type="evidence" value="ECO:0007669"/>
    <property type="project" value="TreeGrafter"/>
</dbReference>
<evidence type="ECO:0000313" key="4">
    <source>
        <dbReference type="EMBL" id="ROO86262.1"/>
    </source>
</evidence>
<dbReference type="InterPro" id="IPR001110">
    <property type="entry name" value="UPF0012_CS"/>
</dbReference>
<dbReference type="InterPro" id="IPR050345">
    <property type="entry name" value="Aliph_Amidase/BUP"/>
</dbReference>
<dbReference type="EMBL" id="RJKE01000001">
    <property type="protein sequence ID" value="ROO86262.1"/>
    <property type="molecule type" value="Genomic_DNA"/>
</dbReference>
<evidence type="ECO:0000259" key="3">
    <source>
        <dbReference type="PROSITE" id="PS50263"/>
    </source>
</evidence>
<dbReference type="InterPro" id="IPR036526">
    <property type="entry name" value="C-N_Hydrolase_sf"/>
</dbReference>
<dbReference type="InterPro" id="IPR003010">
    <property type="entry name" value="C-N_Hydrolase"/>
</dbReference>
<dbReference type="Proteomes" id="UP000272400">
    <property type="component" value="Unassembled WGS sequence"/>
</dbReference>
<dbReference type="PANTHER" id="PTHR43674">
    <property type="entry name" value="NITRILASE C965.09-RELATED"/>
    <property type="match status" value="1"/>
</dbReference>
<dbReference type="GO" id="GO:0033388">
    <property type="term" value="P:putrescine biosynthetic process from arginine"/>
    <property type="evidence" value="ECO:0007669"/>
    <property type="project" value="TreeGrafter"/>
</dbReference>
<comment type="similarity">
    <text evidence="1">Belongs to the carbon-nitrogen hydrolase superfamily. NIT1/NIT2 family.</text>
</comment>
<reference evidence="4 5" key="1">
    <citation type="submission" date="2018-11" db="EMBL/GenBank/DDBJ databases">
        <title>Sequencing the genomes of 1000 actinobacteria strains.</title>
        <authorList>
            <person name="Klenk H.-P."/>
        </authorList>
    </citation>
    <scope>NUCLEOTIDE SEQUENCE [LARGE SCALE GENOMIC DNA]</scope>
    <source>
        <strain evidence="4 5">DSM 44254</strain>
    </source>
</reference>
<sequence>MTRVAVCQTEPVLLDLAANVRHTTETVRGCVARGADVIVLPELATSGYLFDGADEVRSMALPLTHSVFDGWRAALGEGDAVLVAGFPEAGASGKVYNSAVVLDRAGIRAVYRKTHLWHREKRFFTPGDHPPPVVETVHGRIGVLVCYDLEFPEMPRSLALAGADLIAAPTNWSRAEIRSGTEPPQVLVARAAARANHVFLAACDRRGTERAQPFTGGSIIIDPDGWPLATPAADHIAIADLPLPAARDRALSPVNHVFTDRRPHLYALNTPS</sequence>
<gene>
    <name evidence="4" type="ORF">EDD29_3825</name>
</gene>
<keyword evidence="2 4" id="KW-0378">Hydrolase</keyword>
<dbReference type="PROSITE" id="PS50263">
    <property type="entry name" value="CN_HYDROLASE"/>
    <property type="match status" value="1"/>
</dbReference>